<dbReference type="PANTHER" id="PTHR42648">
    <property type="entry name" value="TRANSPOSASE, PUTATIVE-RELATED"/>
    <property type="match status" value="1"/>
</dbReference>
<evidence type="ECO:0000259" key="2">
    <source>
        <dbReference type="PROSITE" id="PS50994"/>
    </source>
</evidence>
<accession>A0A5B6W0C7</accession>
<evidence type="ECO:0000256" key="1">
    <source>
        <dbReference type="SAM" id="MobiDB-lite"/>
    </source>
</evidence>
<name>A0A5B6W0C7_9ROSI</name>
<sequence length="430" mass="48640">MRHSRLGHPCKNTLLKALLHCNVSFDANKESFTYVACHPGKEHKLSFPNSMTQYSAPLQLVVIDVWGPALAERALGLQLRTIQTDGGGEFQVLKRYLAQHRITQRFIYPYTSAQNSLVERKHSQIVETGLSMPAHASMPVIYWNDAFISAVYLINRLPFAPLGYISLFEKLFQTKPSYSHLRIFDCLCFPNLRPYNTHKLQFRSTPSTFLGYSSLHKGYRCQASDAQVYISRHVIFHETMFPFRTSNTKSTLLKSQPQSNSKLLILSPRPKPHTQTSNVSMTIIPFGPLHITDLPYSPVLTHSTSNNPVSHSSHSSSSAHIQPPPTVPKNSHTMVIRSKVGIFKPKAYLSTTACSTPDTPADIHATMAHRCWKDTIHDELHALVRNYTWSLCTLPLHRKTIGCKWMFKVKKKVDGAVERYKARLVANGFS</sequence>
<dbReference type="PANTHER" id="PTHR42648:SF26">
    <property type="entry name" value="INTEGRASE CATALYTIC DOMAIN-CONTAINING PROTEIN"/>
    <property type="match status" value="1"/>
</dbReference>
<evidence type="ECO:0000313" key="4">
    <source>
        <dbReference type="Proteomes" id="UP000325315"/>
    </source>
</evidence>
<dbReference type="AlphaFoldDB" id="A0A5B6W0C7"/>
<dbReference type="InterPro" id="IPR039537">
    <property type="entry name" value="Retrotran_Ty1/copia-like"/>
</dbReference>
<gene>
    <name evidence="3" type="ORF">EPI10_025396</name>
</gene>
<feature type="domain" description="Integrase catalytic" evidence="2">
    <location>
        <begin position="80"/>
        <end position="175"/>
    </location>
</feature>
<feature type="compositionally biased region" description="Low complexity" evidence="1">
    <location>
        <begin position="302"/>
        <end position="318"/>
    </location>
</feature>
<dbReference type="InterPro" id="IPR012337">
    <property type="entry name" value="RNaseH-like_sf"/>
</dbReference>
<comment type="caution">
    <text evidence="3">The sequence shown here is derived from an EMBL/GenBank/DDBJ whole genome shotgun (WGS) entry which is preliminary data.</text>
</comment>
<dbReference type="PROSITE" id="PS50994">
    <property type="entry name" value="INTEGRASE"/>
    <property type="match status" value="1"/>
</dbReference>
<keyword evidence="4" id="KW-1185">Reference proteome</keyword>
<dbReference type="GO" id="GO:0015074">
    <property type="term" value="P:DNA integration"/>
    <property type="evidence" value="ECO:0007669"/>
    <property type="project" value="InterPro"/>
</dbReference>
<feature type="region of interest" description="Disordered" evidence="1">
    <location>
        <begin position="302"/>
        <end position="331"/>
    </location>
</feature>
<dbReference type="Gene3D" id="3.30.420.10">
    <property type="entry name" value="Ribonuclease H-like superfamily/Ribonuclease H"/>
    <property type="match status" value="1"/>
</dbReference>
<dbReference type="OrthoDB" id="1938465at2759"/>
<dbReference type="InterPro" id="IPR001584">
    <property type="entry name" value="Integrase_cat-core"/>
</dbReference>
<proteinExistence type="predicted"/>
<dbReference type="GO" id="GO:0003676">
    <property type="term" value="F:nucleic acid binding"/>
    <property type="evidence" value="ECO:0007669"/>
    <property type="project" value="InterPro"/>
</dbReference>
<organism evidence="3 4">
    <name type="scientific">Gossypium australe</name>
    <dbReference type="NCBI Taxonomy" id="47621"/>
    <lineage>
        <taxon>Eukaryota</taxon>
        <taxon>Viridiplantae</taxon>
        <taxon>Streptophyta</taxon>
        <taxon>Embryophyta</taxon>
        <taxon>Tracheophyta</taxon>
        <taxon>Spermatophyta</taxon>
        <taxon>Magnoliopsida</taxon>
        <taxon>eudicotyledons</taxon>
        <taxon>Gunneridae</taxon>
        <taxon>Pentapetalae</taxon>
        <taxon>rosids</taxon>
        <taxon>malvids</taxon>
        <taxon>Malvales</taxon>
        <taxon>Malvaceae</taxon>
        <taxon>Malvoideae</taxon>
        <taxon>Gossypium</taxon>
    </lineage>
</organism>
<reference evidence="4" key="1">
    <citation type="journal article" date="2019" name="Plant Biotechnol. J.">
        <title>Genome sequencing of the Australian wild diploid species Gossypium australe highlights disease resistance and delayed gland morphogenesis.</title>
        <authorList>
            <person name="Cai Y."/>
            <person name="Cai X."/>
            <person name="Wang Q."/>
            <person name="Wang P."/>
            <person name="Zhang Y."/>
            <person name="Cai C."/>
            <person name="Xu Y."/>
            <person name="Wang K."/>
            <person name="Zhou Z."/>
            <person name="Wang C."/>
            <person name="Geng S."/>
            <person name="Li B."/>
            <person name="Dong Q."/>
            <person name="Hou Y."/>
            <person name="Wang H."/>
            <person name="Ai P."/>
            <person name="Liu Z."/>
            <person name="Yi F."/>
            <person name="Sun M."/>
            <person name="An G."/>
            <person name="Cheng J."/>
            <person name="Zhang Y."/>
            <person name="Shi Q."/>
            <person name="Xie Y."/>
            <person name="Shi X."/>
            <person name="Chang Y."/>
            <person name="Huang F."/>
            <person name="Chen Y."/>
            <person name="Hong S."/>
            <person name="Mi L."/>
            <person name="Sun Q."/>
            <person name="Zhang L."/>
            <person name="Zhou B."/>
            <person name="Peng R."/>
            <person name="Zhang X."/>
            <person name="Liu F."/>
        </authorList>
    </citation>
    <scope>NUCLEOTIDE SEQUENCE [LARGE SCALE GENOMIC DNA]</scope>
    <source>
        <strain evidence="4">cv. PA1801</strain>
    </source>
</reference>
<dbReference type="Proteomes" id="UP000325315">
    <property type="component" value="Unassembled WGS sequence"/>
</dbReference>
<dbReference type="Pfam" id="PF25597">
    <property type="entry name" value="SH3_retrovirus"/>
    <property type="match status" value="1"/>
</dbReference>
<dbReference type="EMBL" id="SMMG02000005">
    <property type="protein sequence ID" value="KAA3475181.1"/>
    <property type="molecule type" value="Genomic_DNA"/>
</dbReference>
<evidence type="ECO:0000313" key="3">
    <source>
        <dbReference type="EMBL" id="KAA3475181.1"/>
    </source>
</evidence>
<dbReference type="InterPro" id="IPR036397">
    <property type="entry name" value="RNaseH_sf"/>
</dbReference>
<dbReference type="InterPro" id="IPR057670">
    <property type="entry name" value="SH3_retrovirus"/>
</dbReference>
<dbReference type="SUPFAM" id="SSF53098">
    <property type="entry name" value="Ribonuclease H-like"/>
    <property type="match status" value="1"/>
</dbReference>
<protein>
    <submittedName>
        <fullName evidence="3">Retrovirus-related Pol polyprotein from transposon TNT 1-94</fullName>
    </submittedName>
</protein>